<feature type="domain" description="NAD/GMP synthase" evidence="1">
    <location>
        <begin position="24"/>
        <end position="84"/>
    </location>
</feature>
<dbReference type="Proteomes" id="UP000217726">
    <property type="component" value="Unassembled WGS sequence"/>
</dbReference>
<evidence type="ECO:0000313" key="5">
    <source>
        <dbReference type="Proteomes" id="UP000295404"/>
    </source>
</evidence>
<sequence>MKNMTNNKLKQLEDFIQSTGPVAILFSGGVDSSLLSVVSREVLGDKHICILLNSPLIPEYAVCRAKQTAHDYGLKLHVLDIDPLEYENIRMNPRDRCYHCKKKVIEIARKYAASLGYTVIADGTNVSDTQTLRPGLAASREERILHPFVSANITKADIRQIAKQKDCDFWDLPSSACLASRIPYGEMLDVEKLGKIEQGEDILHRMGFLQCRMRLHDGGTLARIEVPAEQIPTAILKMDDLISHLKATGIKHVCLDLEGYRSGSMDET</sequence>
<dbReference type="RefSeq" id="WP_096713001.1">
    <property type="nucleotide sequence ID" value="NZ_SMMS01000001.1"/>
</dbReference>
<dbReference type="GO" id="GO:0016783">
    <property type="term" value="F:sulfurtransferase activity"/>
    <property type="evidence" value="ECO:0007669"/>
    <property type="project" value="InterPro"/>
</dbReference>
<reference evidence="2" key="1">
    <citation type="submission" date="2017-09" db="EMBL/GenBank/DDBJ databases">
        <authorList>
            <person name="Ehlers B."/>
            <person name="Leendertz F.H."/>
        </authorList>
    </citation>
    <scope>NUCLEOTIDE SEQUENCE [LARGE SCALE GENOMIC DNA]</scope>
    <source>
        <strain evidence="2">WG-1MB</strain>
    </source>
</reference>
<gene>
    <name evidence="3" type="ORF">C7960_1198</name>
    <name evidence="2" type="ORF">SAMN06295989_11534</name>
</gene>
<dbReference type="PANTHER" id="PTHR43169:SF2">
    <property type="entry name" value="NAD_GMP SYNTHASE DOMAIN-CONTAINING PROTEIN"/>
    <property type="match status" value="1"/>
</dbReference>
<dbReference type="CDD" id="cd01990">
    <property type="entry name" value="LarE-like"/>
    <property type="match status" value="1"/>
</dbReference>
<dbReference type="PANTHER" id="PTHR43169">
    <property type="entry name" value="EXSB FAMILY PROTEIN"/>
    <property type="match status" value="1"/>
</dbReference>
<dbReference type="InterPro" id="IPR014729">
    <property type="entry name" value="Rossmann-like_a/b/a_fold"/>
</dbReference>
<keyword evidence="4" id="KW-1185">Reference proteome</keyword>
<dbReference type="NCBIfam" id="TIGR00268">
    <property type="entry name" value="ATP-dependent sacrificial sulfur transferase LarE"/>
    <property type="match status" value="1"/>
</dbReference>
<dbReference type="Proteomes" id="UP000295404">
    <property type="component" value="Unassembled WGS sequence"/>
</dbReference>
<dbReference type="EMBL" id="SMMS01000001">
    <property type="protein sequence ID" value="TCL11988.1"/>
    <property type="molecule type" value="Genomic_DNA"/>
</dbReference>
<dbReference type="InterPro" id="IPR052188">
    <property type="entry name" value="Ni-pincer_cofactor_biosynth"/>
</dbReference>
<dbReference type="PIRSF" id="PIRSF006661">
    <property type="entry name" value="PP-lp_UCP006661"/>
    <property type="match status" value="1"/>
</dbReference>
<dbReference type="EMBL" id="OBDR01000015">
    <property type="protein sequence ID" value="SNY22169.1"/>
    <property type="molecule type" value="Genomic_DNA"/>
</dbReference>
<proteinExistence type="predicted"/>
<evidence type="ECO:0000313" key="4">
    <source>
        <dbReference type="Proteomes" id="UP000217726"/>
    </source>
</evidence>
<dbReference type="GO" id="GO:0006163">
    <property type="term" value="P:purine nucleotide metabolic process"/>
    <property type="evidence" value="ECO:0007669"/>
    <property type="project" value="UniProtKB-ARBA"/>
</dbReference>
<dbReference type="AlphaFoldDB" id="A0A285GF14"/>
<dbReference type="InterPro" id="IPR005232">
    <property type="entry name" value="LarE"/>
</dbReference>
<name>A0A285GF14_9EURY</name>
<accession>A0A285GF14</accession>
<organism evidence="2 4">
    <name type="scientific">Methanohalophilus euhalobius</name>
    <dbReference type="NCBI Taxonomy" id="51203"/>
    <lineage>
        <taxon>Archaea</taxon>
        <taxon>Methanobacteriati</taxon>
        <taxon>Methanobacteriota</taxon>
        <taxon>Stenosarchaea group</taxon>
        <taxon>Methanomicrobia</taxon>
        <taxon>Methanosarcinales</taxon>
        <taxon>Methanosarcinaceae</taxon>
        <taxon>Methanohalophilus</taxon>
    </lineage>
</organism>
<dbReference type="Gene3D" id="3.40.50.620">
    <property type="entry name" value="HUPs"/>
    <property type="match status" value="1"/>
</dbReference>
<reference evidence="4" key="2">
    <citation type="submission" date="2017-09" db="EMBL/GenBank/DDBJ databases">
        <authorList>
            <person name="Varghese N."/>
            <person name="Submissions S."/>
        </authorList>
    </citation>
    <scope>NUCLEOTIDE SEQUENCE [LARGE SCALE GENOMIC DNA]</scope>
    <source>
        <strain evidence="4">WG-1MB</strain>
    </source>
</reference>
<dbReference type="OrthoDB" id="61764at2157"/>
<dbReference type="InterPro" id="IPR022310">
    <property type="entry name" value="NAD/GMP_synthase"/>
</dbReference>
<evidence type="ECO:0000313" key="2">
    <source>
        <dbReference type="EMBL" id="SNY22169.1"/>
    </source>
</evidence>
<evidence type="ECO:0000259" key="1">
    <source>
        <dbReference type="Pfam" id="PF02540"/>
    </source>
</evidence>
<reference evidence="3 5" key="3">
    <citation type="submission" date="2019-03" db="EMBL/GenBank/DDBJ databases">
        <title>Subsurface microbial communities from deep shales in Ohio and West Virginia, USA.</title>
        <authorList>
            <person name="Wrighton K."/>
        </authorList>
    </citation>
    <scope>NUCLEOTIDE SEQUENCE [LARGE SCALE GENOMIC DNA]</scope>
    <source>
        <strain evidence="3 5">WG1_MB</strain>
    </source>
</reference>
<dbReference type="Pfam" id="PF02540">
    <property type="entry name" value="NAD_synthase"/>
    <property type="match status" value="1"/>
</dbReference>
<dbReference type="SUPFAM" id="SSF52402">
    <property type="entry name" value="Adenine nucleotide alpha hydrolases-like"/>
    <property type="match status" value="1"/>
</dbReference>
<protein>
    <recommendedName>
        <fullName evidence="1">NAD/GMP synthase domain-containing protein</fullName>
    </recommendedName>
</protein>
<evidence type="ECO:0000313" key="3">
    <source>
        <dbReference type="EMBL" id="TCL11988.1"/>
    </source>
</evidence>